<dbReference type="EMBL" id="JACORU010000014">
    <property type="protein sequence ID" value="MBC5767981.1"/>
    <property type="molecule type" value="Genomic_DNA"/>
</dbReference>
<evidence type="ECO:0000313" key="1">
    <source>
        <dbReference type="EMBL" id="MBC5767981.1"/>
    </source>
</evidence>
<proteinExistence type="predicted"/>
<accession>A0A923MEA2</accession>
<dbReference type="RefSeq" id="WP_187084473.1">
    <property type="nucleotide sequence ID" value="NZ_JACORU010000014.1"/>
</dbReference>
<gene>
    <name evidence="1" type="ORF">H8R02_26190</name>
</gene>
<sequence>MLLLNEMARQRVRPSELARKLGTSPQDVNRLTTLRHATKIDGIDAALQVLGKRLDIRAV</sequence>
<keyword evidence="2" id="KW-1185">Reference proteome</keyword>
<evidence type="ECO:0000313" key="2">
    <source>
        <dbReference type="Proteomes" id="UP000596827"/>
    </source>
</evidence>
<protein>
    <submittedName>
        <fullName evidence="1">Uncharacterized protein</fullName>
    </submittedName>
</protein>
<organism evidence="1 2">
    <name type="scientific">Ramlibacter albus</name>
    <dbReference type="NCBI Taxonomy" id="2079448"/>
    <lineage>
        <taxon>Bacteria</taxon>
        <taxon>Pseudomonadati</taxon>
        <taxon>Pseudomonadota</taxon>
        <taxon>Betaproteobacteria</taxon>
        <taxon>Burkholderiales</taxon>
        <taxon>Comamonadaceae</taxon>
        <taxon>Ramlibacter</taxon>
    </lineage>
</organism>
<name>A0A923MEA2_9BURK</name>
<dbReference type="AlphaFoldDB" id="A0A923MEA2"/>
<comment type="caution">
    <text evidence="1">The sequence shown here is derived from an EMBL/GenBank/DDBJ whole genome shotgun (WGS) entry which is preliminary data.</text>
</comment>
<dbReference type="Proteomes" id="UP000596827">
    <property type="component" value="Unassembled WGS sequence"/>
</dbReference>
<reference evidence="1" key="1">
    <citation type="submission" date="2020-08" db="EMBL/GenBank/DDBJ databases">
        <title>Ramlibacter sp. GTP1 16S ribosomal RNA gene genome sequencing and assembly.</title>
        <authorList>
            <person name="Kang M."/>
        </authorList>
    </citation>
    <scope>NUCLEOTIDE SEQUENCE</scope>
    <source>
        <strain evidence="1">GTP1</strain>
    </source>
</reference>